<organism evidence="1 2">
    <name type="scientific">Aquimarina atlantica</name>
    <dbReference type="NCBI Taxonomy" id="1317122"/>
    <lineage>
        <taxon>Bacteria</taxon>
        <taxon>Pseudomonadati</taxon>
        <taxon>Bacteroidota</taxon>
        <taxon>Flavobacteriia</taxon>
        <taxon>Flavobacteriales</taxon>
        <taxon>Flavobacteriaceae</taxon>
        <taxon>Aquimarina</taxon>
    </lineage>
</organism>
<name>A0A023BWV8_9FLAO</name>
<evidence type="ECO:0000313" key="2">
    <source>
        <dbReference type="Proteomes" id="UP000023541"/>
    </source>
</evidence>
<dbReference type="RefSeq" id="WP_034241029.1">
    <property type="nucleotide sequence ID" value="NZ_AQRA01000003.1"/>
</dbReference>
<reference evidence="1 2" key="1">
    <citation type="submission" date="2014-04" db="EMBL/GenBank/DDBJ databases">
        <title>Aquimarina sp. 22II-S11-z7 Genome Sequencing.</title>
        <authorList>
            <person name="Lai Q."/>
        </authorList>
    </citation>
    <scope>NUCLEOTIDE SEQUENCE [LARGE SCALE GENOMIC DNA]</scope>
    <source>
        <strain evidence="1 2">22II-S11-z7</strain>
    </source>
</reference>
<keyword evidence="2" id="KW-1185">Reference proteome</keyword>
<dbReference type="AlphaFoldDB" id="A0A023BWV8"/>
<dbReference type="eggNOG" id="ENOG5033PWT">
    <property type="taxonomic scope" value="Bacteria"/>
</dbReference>
<sequence>MTTIKKIATLSIALTTVFFTSCEKEEFQEDSIEKSILEPTPIAFDKLESKTRSVSTLAQVKSETIITWAAIDGYYYEKTGNTIYGNPNTGDTEKYNLQHEGINFTYISSVSSGRYIALPNSGINSLRTSYVYNFTKQSWVADKKFRYSIQKSDDDFRIYYSNIDEDRIRFGWYIGSSSTYADYRYDIFVDGVKIKENHTFSAAGHYFSINSLKENTTYSIKIVAKDQGNEAKLKIKNFSVKTPKKILISDFDFKVSNITKRSVTLSWTIPDITHSSAAVEKFSLSLASNRLGAFLGNTVGIDTEVIINFTFNESGEITGFISPETVGHGSSTPGYTQVFSKPIPKSTLLTMNVTAIVPSNNPDEPYYTEYKRVKAEPIQLLQ</sequence>
<dbReference type="InterPro" id="IPR036116">
    <property type="entry name" value="FN3_sf"/>
</dbReference>
<dbReference type="SUPFAM" id="SSF49265">
    <property type="entry name" value="Fibronectin type III"/>
    <property type="match status" value="1"/>
</dbReference>
<proteinExistence type="predicted"/>
<dbReference type="EMBL" id="AQRA01000003">
    <property type="protein sequence ID" value="EZH74521.1"/>
    <property type="molecule type" value="Genomic_DNA"/>
</dbReference>
<accession>A0A023BWV8</accession>
<evidence type="ECO:0000313" key="1">
    <source>
        <dbReference type="EMBL" id="EZH74521.1"/>
    </source>
</evidence>
<protein>
    <submittedName>
        <fullName evidence="1">Uncharacterized protein</fullName>
    </submittedName>
</protein>
<dbReference type="PROSITE" id="PS51257">
    <property type="entry name" value="PROKAR_LIPOPROTEIN"/>
    <property type="match status" value="1"/>
</dbReference>
<dbReference type="Proteomes" id="UP000023541">
    <property type="component" value="Unassembled WGS sequence"/>
</dbReference>
<dbReference type="OrthoDB" id="1155760at2"/>
<gene>
    <name evidence="1" type="ORF">ATO12_12180</name>
</gene>
<comment type="caution">
    <text evidence="1">The sequence shown here is derived from an EMBL/GenBank/DDBJ whole genome shotgun (WGS) entry which is preliminary data.</text>
</comment>